<keyword evidence="3" id="KW-1185">Reference proteome</keyword>
<evidence type="ECO:0000313" key="2">
    <source>
        <dbReference type="EMBL" id="PKI34553.1"/>
    </source>
</evidence>
<accession>A0A2I0HSI1</accession>
<gene>
    <name evidence="2" type="ORF">CRG98_045090</name>
</gene>
<comment type="caution">
    <text evidence="2">The sequence shown here is derived from an EMBL/GenBank/DDBJ whole genome shotgun (WGS) entry which is preliminary data.</text>
</comment>
<name>A0A2I0HSI1_PUNGR</name>
<evidence type="ECO:0000259" key="1">
    <source>
        <dbReference type="Pfam" id="PF13952"/>
    </source>
</evidence>
<dbReference type="EMBL" id="PGOL01005841">
    <property type="protein sequence ID" value="PKI34553.1"/>
    <property type="molecule type" value="Genomic_DNA"/>
</dbReference>
<reference evidence="2 3" key="1">
    <citation type="submission" date="2017-11" db="EMBL/GenBank/DDBJ databases">
        <title>De-novo sequencing of pomegranate (Punica granatum L.) genome.</title>
        <authorList>
            <person name="Akparov Z."/>
            <person name="Amiraslanov A."/>
            <person name="Hajiyeva S."/>
            <person name="Abbasov M."/>
            <person name="Kaur K."/>
            <person name="Hamwieh A."/>
            <person name="Solovyev V."/>
            <person name="Salamov A."/>
            <person name="Braich B."/>
            <person name="Kosarev P."/>
            <person name="Mahmoud A."/>
            <person name="Hajiyev E."/>
            <person name="Babayeva S."/>
            <person name="Izzatullayeva V."/>
            <person name="Mammadov A."/>
            <person name="Mammadov A."/>
            <person name="Sharifova S."/>
            <person name="Ojaghi J."/>
            <person name="Eynullazada K."/>
            <person name="Bayramov B."/>
            <person name="Abdulazimova A."/>
            <person name="Shahmuradov I."/>
        </authorList>
    </citation>
    <scope>NUCLEOTIDE SEQUENCE [LARGE SCALE GENOMIC DNA]</scope>
    <source>
        <strain evidence="3">cv. AG2017</strain>
        <tissue evidence="2">Leaf</tissue>
    </source>
</reference>
<dbReference type="AlphaFoldDB" id="A0A2I0HSI1"/>
<dbReference type="Pfam" id="PF13952">
    <property type="entry name" value="DUF4216"/>
    <property type="match status" value="1"/>
</dbReference>
<evidence type="ECO:0000313" key="3">
    <source>
        <dbReference type="Proteomes" id="UP000233551"/>
    </source>
</evidence>
<dbReference type="InterPro" id="IPR025312">
    <property type="entry name" value="DUF4216"/>
</dbReference>
<feature type="domain" description="DUF4216" evidence="1">
    <location>
        <begin position="11"/>
        <end position="51"/>
    </location>
</feature>
<protein>
    <recommendedName>
        <fullName evidence="1">DUF4216 domain-containing protein</fullName>
    </recommendedName>
</protein>
<dbReference type="Proteomes" id="UP000233551">
    <property type="component" value="Unassembled WGS sequence"/>
</dbReference>
<organism evidence="2 3">
    <name type="scientific">Punica granatum</name>
    <name type="common">Pomegranate</name>
    <dbReference type="NCBI Taxonomy" id="22663"/>
    <lineage>
        <taxon>Eukaryota</taxon>
        <taxon>Viridiplantae</taxon>
        <taxon>Streptophyta</taxon>
        <taxon>Embryophyta</taxon>
        <taxon>Tracheophyta</taxon>
        <taxon>Spermatophyta</taxon>
        <taxon>Magnoliopsida</taxon>
        <taxon>eudicotyledons</taxon>
        <taxon>Gunneridae</taxon>
        <taxon>Pentapetalae</taxon>
        <taxon>rosids</taxon>
        <taxon>malvids</taxon>
        <taxon>Myrtales</taxon>
        <taxon>Lythraceae</taxon>
        <taxon>Punica</taxon>
    </lineage>
</organism>
<proteinExistence type="predicted"/>
<sequence>MVRPTSDIGICKDDDTEIVEVKHGGRIGGDDPFIIARQARQVYYVPYLTQDRNRFQWFMKCIRIHFLHKSKPGLKWSHPYTILHDSRHPRHMGRTVLLDQLNTFAFRL</sequence>